<dbReference type="InterPro" id="IPR002925">
    <property type="entry name" value="Dienelactn_hydro"/>
</dbReference>
<organism evidence="2 3">
    <name type="scientific">Metschnikowia aff. pulcherrima</name>
    <dbReference type="NCBI Taxonomy" id="2163413"/>
    <lineage>
        <taxon>Eukaryota</taxon>
        <taxon>Fungi</taxon>
        <taxon>Dikarya</taxon>
        <taxon>Ascomycota</taxon>
        <taxon>Saccharomycotina</taxon>
        <taxon>Pichiomycetes</taxon>
        <taxon>Metschnikowiaceae</taxon>
        <taxon>Metschnikowia</taxon>
    </lineage>
</organism>
<sequence>MASNPPGTCCTVANFHEGTAAGKHETVFGLDTYVTGADKSNSRVIVILTDIYGHKFNNTLLVADEFAKAGYKVFIPDILKGDPIVGPITDFPAWLSRHTNEITRPIVDEFLKSLREQVGESAFIGVVGYCFGAKYTIQHLAEDGLATVGAIAHPSFVAIEEVAAIKKPLVISAAEIDPIFTTELRHETEAKLAEIKARYQLTLFSGVEHGFSIKGDINDPVVRYAKEKTLSDQLQWFSLF</sequence>
<name>A0A4P6XVT4_9ASCO</name>
<dbReference type="SUPFAM" id="SSF53474">
    <property type="entry name" value="alpha/beta-Hydrolases"/>
    <property type="match status" value="1"/>
</dbReference>
<dbReference type="PANTHER" id="PTHR17630:SF44">
    <property type="entry name" value="PROTEIN AIM2"/>
    <property type="match status" value="1"/>
</dbReference>
<dbReference type="STRING" id="2163413.A0A4P6XVT4"/>
<dbReference type="Gene3D" id="3.40.50.1820">
    <property type="entry name" value="alpha/beta hydrolase"/>
    <property type="match status" value="1"/>
</dbReference>
<proteinExistence type="predicted"/>
<accession>A0A4P6XVT4</accession>
<protein>
    <submittedName>
        <fullName evidence="2">Dienelactone hydrolase</fullName>
    </submittedName>
</protein>
<keyword evidence="2" id="KW-0378">Hydrolase</keyword>
<feature type="domain" description="Dienelactone hydrolase" evidence="1">
    <location>
        <begin position="30"/>
        <end position="238"/>
    </location>
</feature>
<keyword evidence="3" id="KW-1185">Reference proteome</keyword>
<dbReference type="AlphaFoldDB" id="A0A4P6XVT4"/>
<dbReference type="Pfam" id="PF01738">
    <property type="entry name" value="DLH"/>
    <property type="match status" value="1"/>
</dbReference>
<dbReference type="EMBL" id="CP034460">
    <property type="protein sequence ID" value="QBM90191.1"/>
    <property type="molecule type" value="Genomic_DNA"/>
</dbReference>
<dbReference type="Proteomes" id="UP000292447">
    <property type="component" value="Chromosome V"/>
</dbReference>
<reference evidence="3" key="1">
    <citation type="submission" date="2019-03" db="EMBL/GenBank/DDBJ databases">
        <title>Snf2 controls pulcherriminic acid biosynthesis and connects pigmentation and antifungal activity of the yeast Metschnikowia pulcherrima.</title>
        <authorList>
            <person name="Gore-Lloyd D."/>
            <person name="Sumann I."/>
            <person name="Brachmann A.O."/>
            <person name="Schneeberger K."/>
            <person name="Ortiz-Merino R.A."/>
            <person name="Moreno-Beltran M."/>
            <person name="Schlaefli M."/>
            <person name="Kirner P."/>
            <person name="Santos Kron A."/>
            <person name="Wolfe K.H."/>
            <person name="Piel J."/>
            <person name="Ahrens C.H."/>
            <person name="Henk D."/>
            <person name="Freimoser F.M."/>
        </authorList>
    </citation>
    <scope>NUCLEOTIDE SEQUENCE [LARGE SCALE GENOMIC DNA]</scope>
    <source>
        <strain evidence="3">APC 1.2</strain>
    </source>
</reference>
<dbReference type="GO" id="GO:0016787">
    <property type="term" value="F:hydrolase activity"/>
    <property type="evidence" value="ECO:0007669"/>
    <property type="project" value="UniProtKB-KW"/>
</dbReference>
<evidence type="ECO:0000259" key="1">
    <source>
        <dbReference type="Pfam" id="PF01738"/>
    </source>
</evidence>
<evidence type="ECO:0000313" key="2">
    <source>
        <dbReference type="EMBL" id="QBM90191.1"/>
    </source>
</evidence>
<evidence type="ECO:0000313" key="3">
    <source>
        <dbReference type="Proteomes" id="UP000292447"/>
    </source>
</evidence>
<dbReference type="PANTHER" id="PTHR17630">
    <property type="entry name" value="DIENELACTONE HYDROLASE"/>
    <property type="match status" value="1"/>
</dbReference>
<gene>
    <name evidence="2" type="primary">MPUL0E04330</name>
    <name evidence="2" type="ORF">METSCH_E04330</name>
</gene>
<dbReference type="InterPro" id="IPR029058">
    <property type="entry name" value="AB_hydrolase_fold"/>
</dbReference>